<dbReference type="PROSITE" id="PS00859">
    <property type="entry name" value="GTP_CYCLOHYDROL_1_1"/>
    <property type="match status" value="1"/>
</dbReference>
<keyword evidence="7 8" id="KW-0342">GTP-binding</keyword>
<sequence>MSASKIESPGPVGQVPTPEGAAGAITRPDDAISRIASGVRELLHAIGEDPTREGLRDTPDRVAKMYLEIFSGLYEDPRDHLKKQFSADQHGGMVLVKDIRFQSTCEHHLLPVLGRAHVAYLPEGGRLTGLSKLARVVEGYARRPQLQERLTDQIVQAIVEVLKPKAVLVVVEAEHMCMSLRGVRSPGATTVTTGSYGLWAEDAQARQEVMALMRD</sequence>
<evidence type="ECO:0000256" key="4">
    <source>
        <dbReference type="ARBA" id="ARBA00011857"/>
    </source>
</evidence>
<comment type="pathway">
    <text evidence="2 8">Cofactor biosynthesis; 7,8-dihydroneopterin triphosphate biosynthesis; 7,8-dihydroneopterin triphosphate from GTP: step 1/1.</text>
</comment>
<keyword evidence="6 8" id="KW-0378">Hydrolase</keyword>
<evidence type="ECO:0000256" key="2">
    <source>
        <dbReference type="ARBA" id="ARBA00005080"/>
    </source>
</evidence>
<feature type="binding site" evidence="8">
    <location>
        <position position="177"/>
    </location>
    <ligand>
        <name>Zn(2+)</name>
        <dbReference type="ChEBI" id="CHEBI:29105"/>
    </ligand>
</feature>
<feature type="region of interest" description="Disordered" evidence="9">
    <location>
        <begin position="1"/>
        <end position="27"/>
    </location>
</feature>
<keyword evidence="8" id="KW-0547">Nucleotide-binding</keyword>
<feature type="domain" description="GTP cyclohydrolase I" evidence="10">
    <location>
        <begin position="36"/>
        <end position="213"/>
    </location>
</feature>
<dbReference type="NCBIfam" id="TIGR00063">
    <property type="entry name" value="folE"/>
    <property type="match status" value="1"/>
</dbReference>
<dbReference type="Proteomes" id="UP001165576">
    <property type="component" value="Unassembled WGS sequence"/>
</dbReference>
<dbReference type="NCBIfam" id="NF006826">
    <property type="entry name" value="PRK09347.1-3"/>
    <property type="match status" value="1"/>
</dbReference>
<dbReference type="PANTHER" id="PTHR11109:SF7">
    <property type="entry name" value="GTP CYCLOHYDROLASE 1"/>
    <property type="match status" value="1"/>
</dbReference>
<dbReference type="InterPro" id="IPR020602">
    <property type="entry name" value="GTP_CycHdrlase_I_dom"/>
</dbReference>
<feature type="binding site" evidence="8">
    <location>
        <position position="105"/>
    </location>
    <ligand>
        <name>Zn(2+)</name>
        <dbReference type="ChEBI" id="CHEBI:29105"/>
    </ligand>
</feature>
<comment type="caution">
    <text evidence="11">The sequence shown here is derived from an EMBL/GenBank/DDBJ whole genome shotgun (WGS) entry which is preliminary data.</text>
</comment>
<dbReference type="Gene3D" id="1.10.286.10">
    <property type="match status" value="1"/>
</dbReference>
<reference evidence="11" key="1">
    <citation type="submission" date="2022-07" db="EMBL/GenBank/DDBJ databases">
        <title>Bombella genomes.</title>
        <authorList>
            <person name="Harer L."/>
            <person name="Styblova S."/>
            <person name="Ehrmann M."/>
        </authorList>
    </citation>
    <scope>NUCLEOTIDE SEQUENCE</scope>
    <source>
        <strain evidence="11">TMW 2.2543</strain>
    </source>
</reference>
<dbReference type="PANTHER" id="PTHR11109">
    <property type="entry name" value="GTP CYCLOHYDROLASE I"/>
    <property type="match status" value="1"/>
</dbReference>
<name>A0ABT3WHQ9_9PROT</name>
<dbReference type="EMBL" id="JANIDY010000004">
    <property type="protein sequence ID" value="MCX5618657.1"/>
    <property type="molecule type" value="Genomic_DNA"/>
</dbReference>
<dbReference type="HAMAP" id="MF_00223">
    <property type="entry name" value="FolE"/>
    <property type="match status" value="1"/>
</dbReference>
<dbReference type="InterPro" id="IPR043134">
    <property type="entry name" value="GTP-CH-I_N"/>
</dbReference>
<keyword evidence="8" id="KW-0862">Zinc</keyword>
<evidence type="ECO:0000256" key="9">
    <source>
        <dbReference type="SAM" id="MobiDB-lite"/>
    </source>
</evidence>
<evidence type="ECO:0000256" key="7">
    <source>
        <dbReference type="ARBA" id="ARBA00023134"/>
    </source>
</evidence>
<dbReference type="Gene3D" id="3.30.1130.10">
    <property type="match status" value="1"/>
</dbReference>
<dbReference type="NCBIfam" id="NF006825">
    <property type="entry name" value="PRK09347.1-2"/>
    <property type="match status" value="1"/>
</dbReference>
<organism evidence="11 12">
    <name type="scientific">Bombella pluederhausensis</name>
    <dbReference type="NCBI Taxonomy" id="2967336"/>
    <lineage>
        <taxon>Bacteria</taxon>
        <taxon>Pseudomonadati</taxon>
        <taxon>Pseudomonadota</taxon>
        <taxon>Alphaproteobacteria</taxon>
        <taxon>Acetobacterales</taxon>
        <taxon>Acetobacteraceae</taxon>
        <taxon>Bombella</taxon>
    </lineage>
</organism>
<comment type="similarity">
    <text evidence="3 8">Belongs to the GTP cyclohydrolase I family.</text>
</comment>
<dbReference type="Pfam" id="PF01227">
    <property type="entry name" value="GTP_cyclohydroI"/>
    <property type="match status" value="1"/>
</dbReference>
<dbReference type="InterPro" id="IPR001474">
    <property type="entry name" value="GTP_CycHdrlase_I"/>
</dbReference>
<evidence type="ECO:0000256" key="6">
    <source>
        <dbReference type="ARBA" id="ARBA00022801"/>
    </source>
</evidence>
<evidence type="ECO:0000259" key="10">
    <source>
        <dbReference type="Pfam" id="PF01227"/>
    </source>
</evidence>
<comment type="subunit">
    <text evidence="8">Homopolymer.</text>
</comment>
<evidence type="ECO:0000256" key="8">
    <source>
        <dbReference type="HAMAP-Rule" id="MF_00223"/>
    </source>
</evidence>
<evidence type="ECO:0000256" key="1">
    <source>
        <dbReference type="ARBA" id="ARBA00001052"/>
    </source>
</evidence>
<evidence type="ECO:0000256" key="5">
    <source>
        <dbReference type="ARBA" id="ARBA00022563"/>
    </source>
</evidence>
<comment type="subunit">
    <text evidence="4">Toroid-shaped homodecamer, composed of two pentamers of five dimers.</text>
</comment>
<evidence type="ECO:0000256" key="3">
    <source>
        <dbReference type="ARBA" id="ARBA00008085"/>
    </source>
</evidence>
<keyword evidence="12" id="KW-1185">Reference proteome</keyword>
<evidence type="ECO:0000313" key="11">
    <source>
        <dbReference type="EMBL" id="MCX5618657.1"/>
    </source>
</evidence>
<gene>
    <name evidence="8 11" type="primary">folE</name>
    <name evidence="11" type="ORF">NQF86_08290</name>
</gene>
<dbReference type="EC" id="3.5.4.16" evidence="8"/>
<dbReference type="SUPFAM" id="SSF55620">
    <property type="entry name" value="Tetrahydrobiopterin biosynthesis enzymes-like"/>
    <property type="match status" value="1"/>
</dbReference>
<keyword evidence="8" id="KW-0479">Metal-binding</keyword>
<dbReference type="GO" id="GO:0003934">
    <property type="term" value="F:GTP cyclohydrolase I activity"/>
    <property type="evidence" value="ECO:0007669"/>
    <property type="project" value="UniProtKB-EC"/>
</dbReference>
<comment type="catalytic activity">
    <reaction evidence="1 8">
        <text>GTP + H2O = 7,8-dihydroneopterin 3'-triphosphate + formate + H(+)</text>
        <dbReference type="Rhea" id="RHEA:17473"/>
        <dbReference type="ChEBI" id="CHEBI:15377"/>
        <dbReference type="ChEBI" id="CHEBI:15378"/>
        <dbReference type="ChEBI" id="CHEBI:15740"/>
        <dbReference type="ChEBI" id="CHEBI:37565"/>
        <dbReference type="ChEBI" id="CHEBI:58462"/>
        <dbReference type="EC" id="3.5.4.16"/>
    </reaction>
</comment>
<dbReference type="InterPro" id="IPR043133">
    <property type="entry name" value="GTP-CH-I_C/QueF"/>
</dbReference>
<accession>A0ABT3WHQ9</accession>
<evidence type="ECO:0000313" key="12">
    <source>
        <dbReference type="Proteomes" id="UP001165576"/>
    </source>
</evidence>
<proteinExistence type="inferred from homology"/>
<feature type="binding site" evidence="8">
    <location>
        <position position="108"/>
    </location>
    <ligand>
        <name>Zn(2+)</name>
        <dbReference type="ChEBI" id="CHEBI:29105"/>
    </ligand>
</feature>
<dbReference type="RefSeq" id="WP_266117168.1">
    <property type="nucleotide sequence ID" value="NZ_JANIDY010000004.1"/>
</dbReference>
<protein>
    <recommendedName>
        <fullName evidence="8">GTP cyclohydrolase 1</fullName>
        <ecNumber evidence="8">3.5.4.16</ecNumber>
    </recommendedName>
    <alternativeName>
        <fullName evidence="8">GTP cyclohydrolase I</fullName>
        <shortName evidence="8">GTP-CH-I</shortName>
    </alternativeName>
</protein>
<dbReference type="InterPro" id="IPR018234">
    <property type="entry name" value="GTP_CycHdrlase_I_CS"/>
</dbReference>
<dbReference type="PROSITE" id="PS00860">
    <property type="entry name" value="GTP_CYCLOHYDROL_1_2"/>
    <property type="match status" value="1"/>
</dbReference>
<keyword evidence="5 8" id="KW-0554">One-carbon metabolism</keyword>